<dbReference type="EMBL" id="MK072532">
    <property type="protein sequence ID" value="AYV87112.1"/>
    <property type="molecule type" value="Genomic_DNA"/>
</dbReference>
<protein>
    <submittedName>
        <fullName evidence="1">Uncharacterized protein</fullName>
    </submittedName>
</protein>
<gene>
    <name evidence="1" type="ORF">Sylvanvirus26_2</name>
</gene>
<evidence type="ECO:0000313" key="1">
    <source>
        <dbReference type="EMBL" id="AYV87112.1"/>
    </source>
</evidence>
<organism evidence="1">
    <name type="scientific">Sylvanvirus sp</name>
    <dbReference type="NCBI Taxonomy" id="2487774"/>
    <lineage>
        <taxon>Viruses</taxon>
    </lineage>
</organism>
<reference evidence="1" key="1">
    <citation type="submission" date="2018-10" db="EMBL/GenBank/DDBJ databases">
        <title>Hidden diversity of soil giant viruses.</title>
        <authorList>
            <person name="Schulz F."/>
            <person name="Alteio L."/>
            <person name="Goudeau D."/>
            <person name="Ryan E.M."/>
            <person name="Malmstrom R.R."/>
            <person name="Blanchard J."/>
            <person name="Woyke T."/>
        </authorList>
    </citation>
    <scope>NUCLEOTIDE SEQUENCE</scope>
    <source>
        <strain evidence="1">SYV1</strain>
    </source>
</reference>
<name>A0A3G5AIS6_9VIRU</name>
<sequence>MSVSAHVHVATRIPEPIISLTEKQVITWCQINGYQLMKNYKDCTCPTISRVVTLTPMKIHSFPWTRLVCAHCNPPCPNCEKYVYWSKEYGMCTKCVDCLPD</sequence>
<accession>A0A3G5AIS6</accession>
<proteinExistence type="predicted"/>